<reference evidence="4 5" key="2">
    <citation type="submission" date="2018-11" db="EMBL/GenBank/DDBJ databases">
        <authorList>
            <consortium name="Pathogen Informatics"/>
        </authorList>
    </citation>
    <scope>NUCLEOTIDE SEQUENCE [LARGE SCALE GENOMIC DNA]</scope>
    <source>
        <strain evidence="4 5">Egypt</strain>
    </source>
</reference>
<dbReference type="InterPro" id="IPR016137">
    <property type="entry name" value="RGS"/>
</dbReference>
<dbReference type="GO" id="GO:0005737">
    <property type="term" value="C:cytoplasm"/>
    <property type="evidence" value="ECO:0007669"/>
    <property type="project" value="TreeGrafter"/>
</dbReference>
<dbReference type="Gene3D" id="1.10.196.10">
    <property type="match status" value="1"/>
</dbReference>
<dbReference type="GO" id="GO:0035556">
    <property type="term" value="P:intracellular signal transduction"/>
    <property type="evidence" value="ECO:0007669"/>
    <property type="project" value="InterPro"/>
</dbReference>
<keyword evidence="5" id="KW-1185">Reference proteome</keyword>
<evidence type="ECO:0000259" key="2">
    <source>
        <dbReference type="PROSITE" id="PS50132"/>
    </source>
</evidence>
<dbReference type="Gene3D" id="1.10.167.10">
    <property type="entry name" value="Regulator of G-protein Signalling 4, domain 2"/>
    <property type="match status" value="1"/>
</dbReference>
<dbReference type="InterPro" id="IPR047016">
    <property type="entry name" value="RGS6/7/9/11"/>
</dbReference>
<proteinExistence type="predicted"/>
<dbReference type="SUPFAM" id="SSF48097">
    <property type="entry name" value="Regulator of G-protein signaling, RGS"/>
    <property type="match status" value="1"/>
</dbReference>
<feature type="domain" description="RGS" evidence="2">
    <location>
        <begin position="342"/>
        <end position="399"/>
    </location>
</feature>
<dbReference type="PRINTS" id="PR01301">
    <property type="entry name" value="RGSPROTEIN"/>
</dbReference>
<reference evidence="6" key="1">
    <citation type="submission" date="2016-06" db="UniProtKB">
        <authorList>
            <consortium name="WormBaseParasite"/>
        </authorList>
    </citation>
    <scope>IDENTIFICATION</scope>
</reference>
<dbReference type="InterPro" id="IPR044926">
    <property type="entry name" value="RGS_subdomain_2"/>
</dbReference>
<dbReference type="InterPro" id="IPR036390">
    <property type="entry name" value="WH_DNA-bd_sf"/>
</dbReference>
<dbReference type="InterPro" id="IPR047017">
    <property type="entry name" value="RGS6/7/9/11_DHEX_sf"/>
</dbReference>
<dbReference type="Pfam" id="PF00615">
    <property type="entry name" value="RGS"/>
    <property type="match status" value="1"/>
</dbReference>
<dbReference type="PANTHER" id="PTHR45746">
    <property type="entry name" value="LP21163P"/>
    <property type="match status" value="1"/>
</dbReference>
<dbReference type="GO" id="GO:0043005">
    <property type="term" value="C:neuron projection"/>
    <property type="evidence" value="ECO:0007669"/>
    <property type="project" value="TreeGrafter"/>
</dbReference>
<dbReference type="EMBL" id="UZAN01039800">
    <property type="protein sequence ID" value="VDP67200.1"/>
    <property type="molecule type" value="Genomic_DNA"/>
</dbReference>
<dbReference type="InterPro" id="IPR024066">
    <property type="entry name" value="RGS_subdom1/3"/>
</dbReference>
<feature type="domain" description="DEP" evidence="3">
    <location>
        <begin position="38"/>
        <end position="119"/>
    </location>
</feature>
<dbReference type="InterPro" id="IPR036388">
    <property type="entry name" value="WH-like_DNA-bd_sf"/>
</dbReference>
<dbReference type="GO" id="GO:0005096">
    <property type="term" value="F:GTPase activator activity"/>
    <property type="evidence" value="ECO:0007669"/>
    <property type="project" value="TreeGrafter"/>
</dbReference>
<gene>
    <name evidence="4" type="ORF">ECPE_LOCUS2702</name>
</gene>
<dbReference type="InterPro" id="IPR000591">
    <property type="entry name" value="DEP_dom"/>
</dbReference>
<dbReference type="PROSITE" id="PS50186">
    <property type="entry name" value="DEP"/>
    <property type="match status" value="1"/>
</dbReference>
<dbReference type="InterPro" id="IPR040759">
    <property type="entry name" value="RGS_DHEX"/>
</dbReference>
<sequence>MEDQTEEETCTELEALDGFYRHVHTYKMEQLIGHFNNPKGGLQFEHPSDPRDPFNCCFSGSDLVQKIHDLLNTADQQEALHLANFFLHFGYIYPVSTLNVRRVKADPAMKFRMQAPCFWPSNFSKPDDVDYAVYLCKQKLKRSNNVQEEYEEQALETLKNSMLDKWEAICLQAREQIRVDRLRLKEDRVVLFLQERAYWRIHRPPPNRPDAFLEDIQRNFTLTQMRARQKRRTTPAPSKNLDAAAEETISKSCENPVNRHRSTVTDSSSPTDSHNLENLINYANTNMPSDAFANHLEYESPWLKTHHSDSDWPTDCTGCSATSQLFPLPLPGLRQIRMWAVTMENLLNDSLGRSWLEWFMQKEHSCENIRFWLAVDSYRFGPLSAVATESKRIFQEYIADTGCSEVNVDDKIKDVIKESINVN</sequence>
<keyword evidence="1" id="KW-0734">Signal transduction inhibitor</keyword>
<dbReference type="Proteomes" id="UP000272942">
    <property type="component" value="Unassembled WGS sequence"/>
</dbReference>
<dbReference type="WBParaSite" id="ECPE_0000270501-mRNA-1">
    <property type="protein sequence ID" value="ECPE_0000270501-mRNA-1"/>
    <property type="gene ID" value="ECPE_0000270501"/>
</dbReference>
<organism evidence="6">
    <name type="scientific">Echinostoma caproni</name>
    <dbReference type="NCBI Taxonomy" id="27848"/>
    <lineage>
        <taxon>Eukaryota</taxon>
        <taxon>Metazoa</taxon>
        <taxon>Spiralia</taxon>
        <taxon>Lophotrochozoa</taxon>
        <taxon>Platyhelminthes</taxon>
        <taxon>Trematoda</taxon>
        <taxon>Digenea</taxon>
        <taxon>Plagiorchiida</taxon>
        <taxon>Echinostomata</taxon>
        <taxon>Echinostomatoidea</taxon>
        <taxon>Echinostomatidae</taxon>
        <taxon>Echinostoma</taxon>
    </lineage>
</organism>
<name>A0A183A6W7_9TREM</name>
<dbReference type="PROSITE" id="PS50132">
    <property type="entry name" value="RGS"/>
    <property type="match status" value="1"/>
</dbReference>
<protein>
    <submittedName>
        <fullName evidence="6">RGS domain-containing protein</fullName>
    </submittedName>
</protein>
<dbReference type="SUPFAM" id="SSF46785">
    <property type="entry name" value="Winged helix' DNA-binding domain"/>
    <property type="match status" value="1"/>
</dbReference>
<dbReference type="GO" id="GO:0005886">
    <property type="term" value="C:plasma membrane"/>
    <property type="evidence" value="ECO:0007669"/>
    <property type="project" value="TreeGrafter"/>
</dbReference>
<dbReference type="OrthoDB" id="196547at2759"/>
<dbReference type="AlphaFoldDB" id="A0A183A6W7"/>
<dbReference type="GO" id="GO:0008277">
    <property type="term" value="P:regulation of G protein-coupled receptor signaling pathway"/>
    <property type="evidence" value="ECO:0007669"/>
    <property type="project" value="InterPro"/>
</dbReference>
<dbReference type="Gene3D" id="1.10.10.10">
    <property type="entry name" value="Winged helix-like DNA-binding domain superfamily/Winged helix DNA-binding domain"/>
    <property type="match status" value="1"/>
</dbReference>
<dbReference type="PANTHER" id="PTHR45746:SF5">
    <property type="entry name" value="REGULATOR OF G-PROTEIN SIGNALING 7"/>
    <property type="match status" value="1"/>
</dbReference>
<evidence type="ECO:0000256" key="1">
    <source>
        <dbReference type="ARBA" id="ARBA00022700"/>
    </source>
</evidence>
<dbReference type="Gene3D" id="1.10.1240.60">
    <property type="match status" value="1"/>
</dbReference>
<evidence type="ECO:0000259" key="3">
    <source>
        <dbReference type="PROSITE" id="PS50186"/>
    </source>
</evidence>
<dbReference type="InterPro" id="IPR036305">
    <property type="entry name" value="RGS_sf"/>
</dbReference>
<dbReference type="GO" id="GO:0009968">
    <property type="term" value="P:negative regulation of signal transduction"/>
    <property type="evidence" value="ECO:0007669"/>
    <property type="project" value="UniProtKB-KW"/>
</dbReference>
<evidence type="ECO:0000313" key="6">
    <source>
        <dbReference type="WBParaSite" id="ECPE_0000270501-mRNA-1"/>
    </source>
</evidence>
<evidence type="ECO:0000313" key="4">
    <source>
        <dbReference type="EMBL" id="VDP67200.1"/>
    </source>
</evidence>
<accession>A0A183A6W7</accession>
<evidence type="ECO:0000313" key="5">
    <source>
        <dbReference type="Proteomes" id="UP000272942"/>
    </source>
</evidence>
<dbReference type="Pfam" id="PF18148">
    <property type="entry name" value="RGS_DHEX"/>
    <property type="match status" value="1"/>
</dbReference>